<evidence type="ECO:0000313" key="3">
    <source>
        <dbReference type="EMBL" id="RYC69439.1"/>
    </source>
</evidence>
<dbReference type="SUPFAM" id="SSF117856">
    <property type="entry name" value="AF0104/ALDC/Ptd012-like"/>
    <property type="match status" value="1"/>
</dbReference>
<dbReference type="PANTHER" id="PTHR34988:SF1">
    <property type="entry name" value="DNA-BINDING PROTEIN"/>
    <property type="match status" value="1"/>
</dbReference>
<feature type="domain" description="PPC" evidence="2">
    <location>
        <begin position="32"/>
        <end position="167"/>
    </location>
</feature>
<dbReference type="AlphaFoldDB" id="A0A4Q2URI7"/>
<evidence type="ECO:0000313" key="4">
    <source>
        <dbReference type="Proteomes" id="UP000290407"/>
    </source>
</evidence>
<organism evidence="3 4">
    <name type="scientific">Spirosoma sordidisoli</name>
    <dbReference type="NCBI Taxonomy" id="2502893"/>
    <lineage>
        <taxon>Bacteria</taxon>
        <taxon>Pseudomonadati</taxon>
        <taxon>Bacteroidota</taxon>
        <taxon>Cytophagia</taxon>
        <taxon>Cytophagales</taxon>
        <taxon>Cytophagaceae</taxon>
        <taxon>Spirosoma</taxon>
    </lineage>
</organism>
<keyword evidence="1" id="KW-0732">Signal</keyword>
<evidence type="ECO:0000256" key="1">
    <source>
        <dbReference type="SAM" id="SignalP"/>
    </source>
</evidence>
<protein>
    <submittedName>
        <fullName evidence="3">DUF296 domain-containing protein</fullName>
    </submittedName>
</protein>
<feature type="chain" id="PRO_5020470483" evidence="1">
    <location>
        <begin position="19"/>
        <end position="169"/>
    </location>
</feature>
<gene>
    <name evidence="3" type="ORF">EQG79_12590</name>
</gene>
<keyword evidence="4" id="KW-1185">Reference proteome</keyword>
<name>A0A4Q2URI7_9BACT</name>
<dbReference type="Pfam" id="PF03479">
    <property type="entry name" value="PCC"/>
    <property type="match status" value="1"/>
</dbReference>
<sequence>MRITLFILLAFCTVFVSAGQAQPAKKQTRNYMTTPTGYLVVLQQGDNVLQELEQLTRQEAIPSASITGLGFVHPTFGFWNAATKTYDPRALRDTELVSLTGSIAWQDNKPALHLHGVVADKEFKITGGHILALEVGTGSVEIMIIRHPDRLVREIDSKTGAAVLQIPNR</sequence>
<dbReference type="InterPro" id="IPR005175">
    <property type="entry name" value="PPC_dom"/>
</dbReference>
<evidence type="ECO:0000259" key="2">
    <source>
        <dbReference type="PROSITE" id="PS51742"/>
    </source>
</evidence>
<comment type="caution">
    <text evidence="3">The sequence shown here is derived from an EMBL/GenBank/DDBJ whole genome shotgun (WGS) entry which is preliminary data.</text>
</comment>
<dbReference type="Proteomes" id="UP000290407">
    <property type="component" value="Unassembled WGS sequence"/>
</dbReference>
<accession>A0A4Q2URI7</accession>
<feature type="signal peptide" evidence="1">
    <location>
        <begin position="1"/>
        <end position="18"/>
    </location>
</feature>
<dbReference type="PROSITE" id="PS51742">
    <property type="entry name" value="PPC"/>
    <property type="match status" value="1"/>
</dbReference>
<reference evidence="3 4" key="1">
    <citation type="submission" date="2019-01" db="EMBL/GenBank/DDBJ databases">
        <title>Spirosoma flava sp. nov., a propanil-degrading bacterium isolated from herbicide-contaminated soil.</title>
        <authorList>
            <person name="Zhang L."/>
            <person name="Jiang J.-D."/>
        </authorList>
    </citation>
    <scope>NUCLEOTIDE SEQUENCE [LARGE SCALE GENOMIC DNA]</scope>
    <source>
        <strain evidence="3 4">TY50</strain>
    </source>
</reference>
<dbReference type="Gene3D" id="3.30.1330.80">
    <property type="entry name" value="Hypothetical protein, similar to alpha- acetolactate decarboxylase, domain 2"/>
    <property type="match status" value="1"/>
</dbReference>
<proteinExistence type="predicted"/>
<dbReference type="PANTHER" id="PTHR34988">
    <property type="entry name" value="PROTEIN, PUTATIVE-RELATED"/>
    <property type="match status" value="1"/>
</dbReference>
<dbReference type="CDD" id="cd11378">
    <property type="entry name" value="DUF296"/>
    <property type="match status" value="1"/>
</dbReference>
<dbReference type="EMBL" id="SBLB01000003">
    <property type="protein sequence ID" value="RYC69439.1"/>
    <property type="molecule type" value="Genomic_DNA"/>
</dbReference>